<dbReference type="PANTHER" id="PTHR46429">
    <property type="entry name" value="23S RRNA (GUANOSINE-2'-O-)-METHYLTRANSFERASE RLMB"/>
    <property type="match status" value="1"/>
</dbReference>
<dbReference type="InterPro" id="IPR020590">
    <property type="entry name" value="Guanylate_kinase_CS"/>
</dbReference>
<dbReference type="Pfam" id="PF04025">
    <property type="entry name" value="RemA-like"/>
    <property type="match status" value="1"/>
</dbReference>
<dbReference type="InterPro" id="IPR029064">
    <property type="entry name" value="Ribosomal_eL30-like_sf"/>
</dbReference>
<dbReference type="GO" id="GO:0032259">
    <property type="term" value="P:methylation"/>
    <property type="evidence" value="ECO:0007669"/>
    <property type="project" value="UniProtKB-KW"/>
</dbReference>
<dbReference type="GO" id="GO:0003723">
    <property type="term" value="F:RNA binding"/>
    <property type="evidence" value="ECO:0007669"/>
    <property type="project" value="InterPro"/>
</dbReference>
<dbReference type="CDD" id="cd18103">
    <property type="entry name" value="SpoU-like_RlmB"/>
    <property type="match status" value="1"/>
</dbReference>
<dbReference type="SMART" id="SM00072">
    <property type="entry name" value="GuKc"/>
    <property type="match status" value="1"/>
</dbReference>
<sequence length="600" mass="66105">MQLLNVGYGNTVNAQRVVAVINTGSSPARKLKENAKQKGKLIDVTEGRRTRSMLVMDSDHVVLSSVQTETLSQRMHALRTGALLEEIPSRSALSVHQNTGKRGEHTMSSGTLFILSAPSGAGKSTVLRQVLPRVHRLVFSISHTTRKPRPGESDGREYHFVERETFLALREKDEFLEWAKVHGNYYGTSRKAIQAQLEAGFDEEQRWVVFGAGELAMRGKDKDSSVSYGKNLKDMGDIIWGIHPVREALSQHPERVVEVFIEKDKQGKKWDELIGLARSSQIKLSFVASLKIKKEATPARHQGVAARISQSALLSYSDLLEKFISSRVRGENPRLLFCDSLQDPHNLGAIIRSAAASGVLGVVVTRDNSAPLGGVAAKSAAGAFSHIDISQVTNLAQALQQFKEAGGWVFGAVKEQESISLYSTDLRLPAGIVIGSEGNGIRRLVRKQCDSLVAIPMIGQLDSLNSSSEQGAGFLSFSLFSIFGRREIGRNKTDSIVFPIECFYDYLDILTHLDDLPRMVDPTTGSKFGDMNKTVHARVSINSSLRRRRISSSSARAETTKLRPPCSNRGWDVWRDKKRVVAPLRRMSLSGGPSVRYEAG</sequence>
<dbReference type="SUPFAM" id="SSF52540">
    <property type="entry name" value="P-loop containing nucleoside triphosphate hydrolases"/>
    <property type="match status" value="1"/>
</dbReference>
<dbReference type="PROSITE" id="PS00856">
    <property type="entry name" value="GUANYLATE_KINASE_1"/>
    <property type="match status" value="1"/>
</dbReference>
<reference evidence="3" key="1">
    <citation type="submission" date="2020-11" db="EMBL/GenBank/DDBJ databases">
        <authorList>
            <person name="Tran Van P."/>
        </authorList>
    </citation>
    <scope>NUCLEOTIDE SEQUENCE</scope>
</reference>
<evidence type="ECO:0000256" key="1">
    <source>
        <dbReference type="ARBA" id="ARBA00022603"/>
    </source>
</evidence>
<dbReference type="CDD" id="cd00071">
    <property type="entry name" value="GMPK"/>
    <property type="match status" value="1"/>
</dbReference>
<dbReference type="NCBIfam" id="TIGR00186">
    <property type="entry name" value="rRNA_methyl_3"/>
    <property type="match status" value="1"/>
</dbReference>
<dbReference type="InterPro" id="IPR029028">
    <property type="entry name" value="Alpha/beta_knot_MTases"/>
</dbReference>
<evidence type="ECO:0000313" key="3">
    <source>
        <dbReference type="EMBL" id="CAD7231590.1"/>
    </source>
</evidence>
<dbReference type="Pfam" id="PF00625">
    <property type="entry name" value="Guanylate_kin"/>
    <property type="match status" value="1"/>
</dbReference>
<dbReference type="Pfam" id="PF08032">
    <property type="entry name" value="SpoU_sub_bind"/>
    <property type="match status" value="1"/>
</dbReference>
<dbReference type="GO" id="GO:0006396">
    <property type="term" value="P:RNA processing"/>
    <property type="evidence" value="ECO:0007669"/>
    <property type="project" value="InterPro"/>
</dbReference>
<evidence type="ECO:0000256" key="2">
    <source>
        <dbReference type="ARBA" id="ARBA00022679"/>
    </source>
</evidence>
<dbReference type="SUPFAM" id="SSF55315">
    <property type="entry name" value="L30e-like"/>
    <property type="match status" value="1"/>
</dbReference>
<dbReference type="Gene3D" id="3.40.50.300">
    <property type="entry name" value="P-loop containing nucleotide triphosphate hydrolases"/>
    <property type="match status" value="1"/>
</dbReference>
<dbReference type="PROSITE" id="PS50052">
    <property type="entry name" value="GUANYLATE_KINASE_2"/>
    <property type="match status" value="1"/>
</dbReference>
<dbReference type="InterPro" id="IPR004441">
    <property type="entry name" value="rRNA_MeTrfase_TrmH"/>
</dbReference>
<protein>
    <submittedName>
        <fullName evidence="3">Uncharacterized protein</fullName>
    </submittedName>
</protein>
<dbReference type="GO" id="GO:0008173">
    <property type="term" value="F:RNA methyltransferase activity"/>
    <property type="evidence" value="ECO:0007669"/>
    <property type="project" value="InterPro"/>
</dbReference>
<dbReference type="InterPro" id="IPR008145">
    <property type="entry name" value="GK/Ca_channel_bsu"/>
</dbReference>
<dbReference type="GO" id="GO:0005829">
    <property type="term" value="C:cytosol"/>
    <property type="evidence" value="ECO:0007669"/>
    <property type="project" value="TreeGrafter"/>
</dbReference>
<dbReference type="SUPFAM" id="SSF75217">
    <property type="entry name" value="alpha/beta knot"/>
    <property type="match status" value="1"/>
</dbReference>
<dbReference type="OrthoDB" id="6334211at2759"/>
<gene>
    <name evidence="3" type="ORF">CTOB1V02_LOCUS9437</name>
</gene>
<name>A0A7R8ZTX1_9CRUS</name>
<dbReference type="AlphaFoldDB" id="A0A7R8ZTX1"/>
<dbReference type="InterPro" id="IPR001537">
    <property type="entry name" value="SpoU_MeTrfase"/>
</dbReference>
<dbReference type="Pfam" id="PF00588">
    <property type="entry name" value="SpoU_methylase"/>
    <property type="match status" value="1"/>
</dbReference>
<dbReference type="InterPro" id="IPR007169">
    <property type="entry name" value="RemA-like"/>
</dbReference>
<dbReference type="Gene3D" id="3.40.1280.10">
    <property type="match status" value="1"/>
</dbReference>
<dbReference type="InterPro" id="IPR013123">
    <property type="entry name" value="SpoU_subst-bd"/>
</dbReference>
<dbReference type="SMART" id="SM00967">
    <property type="entry name" value="SpoU_sub_bind"/>
    <property type="match status" value="1"/>
</dbReference>
<keyword evidence="2" id="KW-0808">Transferase</keyword>
<dbReference type="NCBIfam" id="NF003315">
    <property type="entry name" value="PRK04323.1"/>
    <property type="match status" value="1"/>
</dbReference>
<dbReference type="FunFam" id="3.30.63.10:FF:000002">
    <property type="entry name" value="Guanylate kinase 1"/>
    <property type="match status" value="1"/>
</dbReference>
<dbReference type="InterPro" id="IPR008144">
    <property type="entry name" value="Guanylate_kin-like_dom"/>
</dbReference>
<dbReference type="HAMAP" id="MF_01503">
    <property type="entry name" value="RemA"/>
    <property type="match status" value="1"/>
</dbReference>
<dbReference type="InterPro" id="IPR029026">
    <property type="entry name" value="tRNA_m1G_MTases_N"/>
</dbReference>
<organism evidence="3">
    <name type="scientific">Cyprideis torosa</name>
    <dbReference type="NCBI Taxonomy" id="163714"/>
    <lineage>
        <taxon>Eukaryota</taxon>
        <taxon>Metazoa</taxon>
        <taxon>Ecdysozoa</taxon>
        <taxon>Arthropoda</taxon>
        <taxon>Crustacea</taxon>
        <taxon>Oligostraca</taxon>
        <taxon>Ostracoda</taxon>
        <taxon>Podocopa</taxon>
        <taxon>Podocopida</taxon>
        <taxon>Cytherocopina</taxon>
        <taxon>Cytheroidea</taxon>
        <taxon>Cytherideidae</taxon>
        <taxon>Cyprideis</taxon>
    </lineage>
</organism>
<dbReference type="PANTHER" id="PTHR46429:SF1">
    <property type="entry name" value="23S RRNA (GUANOSINE-2'-O-)-METHYLTRANSFERASE RLMB"/>
    <property type="match status" value="1"/>
</dbReference>
<dbReference type="EMBL" id="OB663670">
    <property type="protein sequence ID" value="CAD7231590.1"/>
    <property type="molecule type" value="Genomic_DNA"/>
</dbReference>
<dbReference type="InterPro" id="IPR027417">
    <property type="entry name" value="P-loop_NTPase"/>
</dbReference>
<dbReference type="Gene3D" id="3.30.1330.30">
    <property type="match status" value="1"/>
</dbReference>
<proteinExistence type="inferred from homology"/>
<keyword evidence="1" id="KW-0489">Methyltransferase</keyword>
<accession>A0A7R8ZTX1</accession>